<keyword evidence="6" id="KW-0472">Membrane</keyword>
<evidence type="ECO:0000256" key="1">
    <source>
        <dbReference type="ARBA" id="ARBA00004651"/>
    </source>
</evidence>
<comment type="subcellular location">
    <subcellularLocation>
        <location evidence="1">Cell membrane</location>
        <topology evidence="1">Multi-pass membrane protein</topology>
    </subcellularLocation>
</comment>
<evidence type="ECO:0000256" key="3">
    <source>
        <dbReference type="ARBA" id="ARBA00022475"/>
    </source>
</evidence>
<evidence type="ECO:0000313" key="8">
    <source>
        <dbReference type="Proteomes" id="UP000436801"/>
    </source>
</evidence>
<name>A0A6N8LVB5_9SPHN</name>
<dbReference type="OrthoDB" id="7605542at2"/>
<dbReference type="InterPro" id="IPR050833">
    <property type="entry name" value="Poly_Biosynth_Transport"/>
</dbReference>
<organism evidence="7 8">
    <name type="scientific">Sphingomonas carotinifaciens</name>
    <dbReference type="NCBI Taxonomy" id="1166323"/>
    <lineage>
        <taxon>Bacteria</taxon>
        <taxon>Pseudomonadati</taxon>
        <taxon>Pseudomonadota</taxon>
        <taxon>Alphaproteobacteria</taxon>
        <taxon>Sphingomonadales</taxon>
        <taxon>Sphingomonadaceae</taxon>
        <taxon>Sphingomonas</taxon>
    </lineage>
</organism>
<dbReference type="AlphaFoldDB" id="A0A6N8LVB5"/>
<dbReference type="Proteomes" id="UP000436801">
    <property type="component" value="Unassembled WGS sequence"/>
</dbReference>
<gene>
    <name evidence="7" type="ORF">GQR91_14620</name>
</gene>
<keyword evidence="4" id="KW-0812">Transmembrane</keyword>
<evidence type="ECO:0000256" key="4">
    <source>
        <dbReference type="ARBA" id="ARBA00022692"/>
    </source>
</evidence>
<keyword evidence="5" id="KW-1133">Transmembrane helix</keyword>
<evidence type="ECO:0000256" key="6">
    <source>
        <dbReference type="ARBA" id="ARBA00023136"/>
    </source>
</evidence>
<evidence type="ECO:0000256" key="5">
    <source>
        <dbReference type="ARBA" id="ARBA00022989"/>
    </source>
</evidence>
<evidence type="ECO:0000313" key="7">
    <source>
        <dbReference type="EMBL" id="MWC44855.1"/>
    </source>
</evidence>
<dbReference type="GO" id="GO:0005886">
    <property type="term" value="C:plasma membrane"/>
    <property type="evidence" value="ECO:0007669"/>
    <property type="project" value="UniProtKB-SubCell"/>
</dbReference>
<dbReference type="Pfam" id="PF13440">
    <property type="entry name" value="Polysacc_synt_3"/>
    <property type="match status" value="1"/>
</dbReference>
<accession>A0A6N8LVB5</accession>
<comment type="caution">
    <text evidence="7">The sequence shown here is derived from an EMBL/GenBank/DDBJ whole genome shotgun (WGS) entry which is preliminary data.</text>
</comment>
<dbReference type="PANTHER" id="PTHR30250:SF10">
    <property type="entry name" value="LIPOPOLYSACCHARIDE BIOSYNTHESIS PROTEIN WZXC"/>
    <property type="match status" value="1"/>
</dbReference>
<proteinExistence type="inferred from homology"/>
<dbReference type="RefSeq" id="WP_149683211.1">
    <property type="nucleotide sequence ID" value="NZ_FNBI01000008.1"/>
</dbReference>
<sequence>MSRARMGGHAAWAVLGQGAGQMLSLLVFLVIARFVSQASFGLVAVSLAVVEVVRRLLIDPVTNATNARTEVSNRDYDLCFNVILILGGLSAGVVALSAAELTRLIGSPEAAPVLRVLSVILLVMGLAGTHGAWLARQMRFRALAVRSTLSVVAGGVVGLGMAFAGFDLWSLVGQQLTINLFNIITLWVSAPYRPRPWLPWAGLRDLWRRARHISLGAAWNAVATDADLFFASAWFGPAAAGIYNAAKRIMLSANMMLVNAISSVTLPALAGIADDRARARAFAAGLTMMSLAVAPAFAGLAAASPFLVHLLLGARWEASAPILTALAASGYLAALGQFASSALLVEQRSHHDALTSGVAAGVNVAMLWIAAPHGPVALAAGVSMATLIVLPLRLRFAMHAMGLGWRTIGTALLPSVAAAVAMMVALFAMRPVLAAVLPGPVVLMVMIPAGMLLYGGLLRMVAPQLFRTTFATALEMAGRGKRPVEA</sequence>
<dbReference type="PANTHER" id="PTHR30250">
    <property type="entry name" value="PST FAMILY PREDICTED COLANIC ACID TRANSPORTER"/>
    <property type="match status" value="1"/>
</dbReference>
<protein>
    <submittedName>
        <fullName evidence="7">Oligosaccharide flippase family protein</fullName>
    </submittedName>
</protein>
<reference evidence="7 8" key="1">
    <citation type="submission" date="2019-12" db="EMBL/GenBank/DDBJ databases">
        <authorList>
            <person name="Zheng J."/>
        </authorList>
    </citation>
    <scope>NUCLEOTIDE SEQUENCE [LARGE SCALE GENOMIC DNA]</scope>
    <source>
        <strain evidence="7 8">DSM 27347</strain>
    </source>
</reference>
<dbReference type="EMBL" id="WSUT01000005">
    <property type="protein sequence ID" value="MWC44855.1"/>
    <property type="molecule type" value="Genomic_DNA"/>
</dbReference>
<evidence type="ECO:0000256" key="2">
    <source>
        <dbReference type="ARBA" id="ARBA00007430"/>
    </source>
</evidence>
<keyword evidence="3" id="KW-1003">Cell membrane</keyword>
<comment type="similarity">
    <text evidence="2">Belongs to the polysaccharide synthase family.</text>
</comment>